<dbReference type="RefSeq" id="XP_003659785.1">
    <property type="nucleotide sequence ID" value="XM_003659737.1"/>
</dbReference>
<dbReference type="InParanoid" id="G2Q4Q1"/>
<dbReference type="OMA" id="GWDFAIL"/>
<feature type="compositionally biased region" description="Polar residues" evidence="1">
    <location>
        <begin position="205"/>
        <end position="221"/>
    </location>
</feature>
<protein>
    <recommendedName>
        <fullName evidence="5">Apple domain-containing protein</fullName>
    </recommendedName>
</protein>
<feature type="region of interest" description="Disordered" evidence="1">
    <location>
        <begin position="197"/>
        <end position="248"/>
    </location>
</feature>
<dbReference type="VEuPathDB" id="FungiDB:MYCTH_2297208"/>
<dbReference type="eggNOG" id="ENOG502SWYF">
    <property type="taxonomic scope" value="Eukaryota"/>
</dbReference>
<feature type="compositionally biased region" description="Basic and acidic residues" evidence="1">
    <location>
        <begin position="68"/>
        <end position="77"/>
    </location>
</feature>
<dbReference type="GeneID" id="11513209"/>
<keyword evidence="2" id="KW-0472">Membrane</keyword>
<dbReference type="OrthoDB" id="3499003at2759"/>
<feature type="region of interest" description="Disordered" evidence="1">
    <location>
        <begin position="1"/>
        <end position="135"/>
    </location>
</feature>
<evidence type="ECO:0008006" key="5">
    <source>
        <dbReference type="Google" id="ProtNLM"/>
    </source>
</evidence>
<dbReference type="AlphaFoldDB" id="G2Q4Q1"/>
<gene>
    <name evidence="3" type="ORF">MYCTH_2297208</name>
</gene>
<proteinExistence type="predicted"/>
<evidence type="ECO:0000256" key="1">
    <source>
        <dbReference type="SAM" id="MobiDB-lite"/>
    </source>
</evidence>
<dbReference type="HOGENOM" id="CLU_062451_1_0_1"/>
<keyword evidence="2" id="KW-0812">Transmembrane</keyword>
<dbReference type="KEGG" id="mtm:MYCTH_2297208"/>
<keyword evidence="4" id="KW-1185">Reference proteome</keyword>
<sequence>MDPSAHRGSPSHPLPRSHDDGNNDDNLQTVHFAGPESLASSRIYQPTARRDRSPAAASSAALPSVYWDNKKNNREVDGESDANLAGYTFYREPTPTPPEDESPEKSVGHGGPRPAAFTDSSTAGGGTIRSDGEYSQRPLNLGGAAGWSVDAGSNSLVISPAARKKALWGIFAVGALILIGVAVGVGVGLGVGLKAKGGAAAEPTDTPSSSIPELGPNTSPIPTEAPTITPGGTGASADTTTGSPPAPRPTYNSDCPALNNTIYHVPGSTKSFLRVCGVDYGGSGATDLAQAWTDSMADCMNSCASFDQCTGCAWGYLDGDEGAQHRCYMKKDLKKAHQADSDWCFAILQ</sequence>
<feature type="transmembrane region" description="Helical" evidence="2">
    <location>
        <begin position="166"/>
        <end position="191"/>
    </location>
</feature>
<evidence type="ECO:0000313" key="3">
    <source>
        <dbReference type="EMBL" id="AEO54540.1"/>
    </source>
</evidence>
<evidence type="ECO:0000313" key="4">
    <source>
        <dbReference type="Proteomes" id="UP000007322"/>
    </source>
</evidence>
<evidence type="ECO:0000256" key="2">
    <source>
        <dbReference type="SAM" id="Phobius"/>
    </source>
</evidence>
<dbReference type="Proteomes" id="UP000007322">
    <property type="component" value="Chromosome 1"/>
</dbReference>
<accession>G2Q4Q1</accession>
<dbReference type="STRING" id="573729.G2Q4Q1"/>
<name>G2Q4Q1_THET4</name>
<organism evidence="3 4">
    <name type="scientific">Thermothelomyces thermophilus (strain ATCC 42464 / BCRC 31852 / DSM 1799)</name>
    <name type="common">Sporotrichum thermophile</name>
    <dbReference type="NCBI Taxonomy" id="573729"/>
    <lineage>
        <taxon>Eukaryota</taxon>
        <taxon>Fungi</taxon>
        <taxon>Dikarya</taxon>
        <taxon>Ascomycota</taxon>
        <taxon>Pezizomycotina</taxon>
        <taxon>Sordariomycetes</taxon>
        <taxon>Sordariomycetidae</taxon>
        <taxon>Sordariales</taxon>
        <taxon>Chaetomiaceae</taxon>
        <taxon>Thermothelomyces</taxon>
    </lineage>
</organism>
<reference evidence="3 4" key="1">
    <citation type="journal article" date="2011" name="Nat. Biotechnol.">
        <title>Comparative genomic analysis of the thermophilic biomass-degrading fungi Myceliophthora thermophila and Thielavia terrestris.</title>
        <authorList>
            <person name="Berka R.M."/>
            <person name="Grigoriev I.V."/>
            <person name="Otillar R."/>
            <person name="Salamov A."/>
            <person name="Grimwood J."/>
            <person name="Reid I."/>
            <person name="Ishmael N."/>
            <person name="John T."/>
            <person name="Darmond C."/>
            <person name="Moisan M.-C."/>
            <person name="Henrissat B."/>
            <person name="Coutinho P.M."/>
            <person name="Lombard V."/>
            <person name="Natvig D.O."/>
            <person name="Lindquist E."/>
            <person name="Schmutz J."/>
            <person name="Lucas S."/>
            <person name="Harris P."/>
            <person name="Powlowski J."/>
            <person name="Bellemare A."/>
            <person name="Taylor D."/>
            <person name="Butler G."/>
            <person name="de Vries R.P."/>
            <person name="Allijn I.E."/>
            <person name="van den Brink J."/>
            <person name="Ushinsky S."/>
            <person name="Storms R."/>
            <person name="Powell A.J."/>
            <person name="Paulsen I.T."/>
            <person name="Elbourne L.D.H."/>
            <person name="Baker S.E."/>
            <person name="Magnuson J."/>
            <person name="LaBoissiere S."/>
            <person name="Clutterbuck A.J."/>
            <person name="Martinez D."/>
            <person name="Wogulis M."/>
            <person name="de Leon A.L."/>
            <person name="Rey M.W."/>
            <person name="Tsang A."/>
        </authorList>
    </citation>
    <scope>NUCLEOTIDE SEQUENCE [LARGE SCALE GENOMIC DNA]</scope>
    <source>
        <strain evidence="4">ATCC 42464 / BCRC 31852 / DSM 1799</strain>
    </source>
</reference>
<keyword evidence="2" id="KW-1133">Transmembrane helix</keyword>
<dbReference type="EMBL" id="CP003002">
    <property type="protein sequence ID" value="AEO54540.1"/>
    <property type="molecule type" value="Genomic_DNA"/>
</dbReference>